<evidence type="ECO:0000256" key="1">
    <source>
        <dbReference type="SAM" id="MobiDB-lite"/>
    </source>
</evidence>
<accession>M9LSD0</accession>
<feature type="signal peptide" evidence="2">
    <location>
        <begin position="1"/>
        <end position="22"/>
    </location>
</feature>
<dbReference type="EMBL" id="DF196788">
    <property type="protein sequence ID" value="GAC76646.1"/>
    <property type="molecule type" value="Genomic_DNA"/>
</dbReference>
<dbReference type="AlphaFoldDB" id="M9LSD0"/>
<dbReference type="OrthoDB" id="2550448at2759"/>
<evidence type="ECO:0000313" key="4">
    <source>
        <dbReference type="Proteomes" id="UP000011976"/>
    </source>
</evidence>
<evidence type="ECO:0000313" key="3">
    <source>
        <dbReference type="EMBL" id="GAC76646.1"/>
    </source>
</evidence>
<keyword evidence="2" id="KW-0732">Signal</keyword>
<name>M9LSD0_PSEA3</name>
<organism evidence="3 4">
    <name type="scientific">Pseudozyma antarctica (strain T-34)</name>
    <name type="common">Yeast</name>
    <name type="synonym">Candida antarctica</name>
    <dbReference type="NCBI Taxonomy" id="1151754"/>
    <lineage>
        <taxon>Eukaryota</taxon>
        <taxon>Fungi</taxon>
        <taxon>Dikarya</taxon>
        <taxon>Basidiomycota</taxon>
        <taxon>Ustilaginomycotina</taxon>
        <taxon>Ustilaginomycetes</taxon>
        <taxon>Ustilaginales</taxon>
        <taxon>Ustilaginaceae</taxon>
        <taxon>Moesziomyces</taxon>
    </lineage>
</organism>
<reference evidence="4" key="1">
    <citation type="journal article" date="2013" name="Genome Announc.">
        <title>Genome sequence of the basidiomycetous yeast Pseudozyma antarctica T-34, a producer of the glycolipid biosurfactants mannosylerythritol lipids.</title>
        <authorList>
            <person name="Morita T."/>
            <person name="Koike H."/>
            <person name="Koyama Y."/>
            <person name="Hagiwara H."/>
            <person name="Ito E."/>
            <person name="Fukuoka T."/>
            <person name="Imura T."/>
            <person name="Machida M."/>
            <person name="Kitamoto D."/>
        </authorList>
    </citation>
    <scope>NUCLEOTIDE SEQUENCE [LARGE SCALE GENOMIC DNA]</scope>
    <source>
        <strain evidence="4">T-34</strain>
    </source>
</reference>
<proteinExistence type="predicted"/>
<feature type="compositionally biased region" description="Basic and acidic residues" evidence="1">
    <location>
        <begin position="192"/>
        <end position="210"/>
    </location>
</feature>
<dbReference type="Proteomes" id="UP000011976">
    <property type="component" value="Unassembled WGS sequence"/>
</dbReference>
<feature type="chain" id="PRO_5004099986" evidence="2">
    <location>
        <begin position="23"/>
        <end position="244"/>
    </location>
</feature>
<gene>
    <name evidence="3" type="ORF">PANT_22c00135</name>
</gene>
<evidence type="ECO:0000256" key="2">
    <source>
        <dbReference type="SAM" id="SignalP"/>
    </source>
</evidence>
<protein>
    <submittedName>
        <fullName evidence="3">Uncharacterized protein</fullName>
    </submittedName>
</protein>
<sequence length="244" mass="25507">MMTTGSLSLALAGLTLVSGVSSAAIRNDDGYTTGIKAQPIIIETPESYGVTWKQTKLPTTNQQQGALGGSVKGHFPAMSPNETSVGCGLDWSLGQLHAGFDAGDGGNGVGGGFTWLPSALSSVIGVHFRDTKVNVNLAITDDNQVIFSVNGKELDWNKVIKATKTQDANIPSGRDAGAVQYNHGHTFANDVPEYHYPDGKEKSTKTKRADLPSGPDAGPVQFSGGDAFAVDVPQYFNADGSIAH</sequence>
<dbReference type="STRING" id="1151754.M9LSD0"/>
<feature type="region of interest" description="Disordered" evidence="1">
    <location>
        <begin position="190"/>
        <end position="217"/>
    </location>
</feature>